<feature type="domain" description="BON" evidence="3">
    <location>
        <begin position="120"/>
        <end position="187"/>
    </location>
</feature>
<dbReference type="InterPro" id="IPR007055">
    <property type="entry name" value="BON_dom"/>
</dbReference>
<dbReference type="PROSITE" id="PS50914">
    <property type="entry name" value="BON"/>
    <property type="match status" value="2"/>
</dbReference>
<feature type="domain" description="BON" evidence="3">
    <location>
        <begin position="43"/>
        <end position="111"/>
    </location>
</feature>
<feature type="chain" id="PRO_5045050187" evidence="2">
    <location>
        <begin position="26"/>
        <end position="187"/>
    </location>
</feature>
<gene>
    <name evidence="4" type="ORF">JQC93_13720</name>
</gene>
<proteinExistence type="predicted"/>
<accession>A0ABS2HIW5</accession>
<dbReference type="Gene3D" id="3.30.1340.30">
    <property type="match status" value="1"/>
</dbReference>
<comment type="caution">
    <text evidence="4">The sequence shown here is derived from an EMBL/GenBank/DDBJ whole genome shotgun (WGS) entry which is preliminary data.</text>
</comment>
<evidence type="ECO:0000256" key="1">
    <source>
        <dbReference type="ARBA" id="ARBA00022729"/>
    </source>
</evidence>
<dbReference type="InterPro" id="IPR014004">
    <property type="entry name" value="Transpt-assoc_nodulatn_dom_bac"/>
</dbReference>
<evidence type="ECO:0000259" key="3">
    <source>
        <dbReference type="PROSITE" id="PS50914"/>
    </source>
</evidence>
<dbReference type="EMBL" id="JAFEUM010000005">
    <property type="protein sequence ID" value="MBM7037468.1"/>
    <property type="molecule type" value="Genomic_DNA"/>
</dbReference>
<dbReference type="Pfam" id="PF04972">
    <property type="entry name" value="BON"/>
    <property type="match status" value="2"/>
</dbReference>
<evidence type="ECO:0000313" key="5">
    <source>
        <dbReference type="Proteomes" id="UP000809621"/>
    </source>
</evidence>
<dbReference type="PANTHER" id="PTHR34606:SF4">
    <property type="entry name" value="OUTER MEMBRANE LIPOPROTEIN DOLP"/>
    <property type="match status" value="1"/>
</dbReference>
<organism evidence="4 5">
    <name type="scientific">Vibrio ulleungensis</name>
    <dbReference type="NCBI Taxonomy" id="2807619"/>
    <lineage>
        <taxon>Bacteria</taxon>
        <taxon>Pseudomonadati</taxon>
        <taxon>Pseudomonadota</taxon>
        <taxon>Gammaproteobacteria</taxon>
        <taxon>Vibrionales</taxon>
        <taxon>Vibrionaceae</taxon>
        <taxon>Vibrio</taxon>
    </lineage>
</organism>
<sequence length="187" mass="20663">MQTTLFSRISLILCSLVLLGGCVNTQSQDVDGQDPRTTKQKWVDSTIEFEAASWNNKAPFKGEVRVNATAYNGKVVLFGQASTETLSQDLEQKVREIANVTLVHNQIRIKPPLAFPEQSKDGWITAKVKTAFAEEPLLKGNNIKVITEDGEVFLLGYISPAKADLATNIARNVQDVKQVIRAFNLSE</sequence>
<dbReference type="SMART" id="SM00749">
    <property type="entry name" value="BON"/>
    <property type="match status" value="1"/>
</dbReference>
<reference evidence="4 5" key="1">
    <citation type="submission" date="2021-02" db="EMBL/GenBank/DDBJ databases">
        <authorList>
            <person name="Park J.-S."/>
        </authorList>
    </citation>
    <scope>NUCLEOTIDE SEQUENCE [LARGE SCALE GENOMIC DNA]</scope>
    <source>
        <strain evidence="4 5">188UL20-2</strain>
    </source>
</reference>
<keyword evidence="5" id="KW-1185">Reference proteome</keyword>
<dbReference type="RefSeq" id="WP_205158991.1">
    <property type="nucleotide sequence ID" value="NZ_JAFEUM010000005.1"/>
</dbReference>
<keyword evidence="1 2" id="KW-0732">Signal</keyword>
<dbReference type="Proteomes" id="UP000809621">
    <property type="component" value="Unassembled WGS sequence"/>
</dbReference>
<dbReference type="InterPro" id="IPR051686">
    <property type="entry name" value="Lipoprotein_DolP"/>
</dbReference>
<protein>
    <submittedName>
        <fullName evidence="4">BON domain-containing protein</fullName>
    </submittedName>
</protein>
<feature type="signal peptide" evidence="2">
    <location>
        <begin position="1"/>
        <end position="25"/>
    </location>
</feature>
<dbReference type="PANTHER" id="PTHR34606">
    <property type="entry name" value="BON DOMAIN-CONTAINING PROTEIN"/>
    <property type="match status" value="1"/>
</dbReference>
<evidence type="ECO:0000313" key="4">
    <source>
        <dbReference type="EMBL" id="MBM7037468.1"/>
    </source>
</evidence>
<name>A0ABS2HIW5_9VIBR</name>
<evidence type="ECO:0000256" key="2">
    <source>
        <dbReference type="SAM" id="SignalP"/>
    </source>
</evidence>